<comment type="caution">
    <text evidence="2">The sequence shown here is derived from an EMBL/GenBank/DDBJ whole genome shotgun (WGS) entry which is preliminary data.</text>
</comment>
<evidence type="ECO:0008006" key="4">
    <source>
        <dbReference type="Google" id="ProtNLM"/>
    </source>
</evidence>
<name>A0A229UGY8_9BACL</name>
<evidence type="ECO:0000256" key="1">
    <source>
        <dbReference type="SAM" id="Phobius"/>
    </source>
</evidence>
<keyword evidence="3" id="KW-1185">Reference proteome</keyword>
<gene>
    <name evidence="2" type="ORF">CF651_29835</name>
</gene>
<keyword evidence="1" id="KW-1133">Transmembrane helix</keyword>
<dbReference type="AlphaFoldDB" id="A0A229UGY8"/>
<reference evidence="2 3" key="1">
    <citation type="submission" date="2017-07" db="EMBL/GenBank/DDBJ databases">
        <title>Genome sequencing and assembly of Paenibacillus rigui.</title>
        <authorList>
            <person name="Mayilraj S."/>
        </authorList>
    </citation>
    <scope>NUCLEOTIDE SEQUENCE [LARGE SCALE GENOMIC DNA]</scope>
    <source>
        <strain evidence="2 3">JCM 16352</strain>
    </source>
</reference>
<feature type="transmembrane region" description="Helical" evidence="1">
    <location>
        <begin position="131"/>
        <end position="148"/>
    </location>
</feature>
<sequence length="151" mass="16763">MQWLVVIHVLAAILGLGPAYAFPFLLRKASSIQEMERNLSQVAHLEMFPKIFGTLAVLSGLALFFIGSYGSFGQIWIMGTLIVYAIIEVLIIGFLNPEAKKLQSALSSQETKEKQEHAASLEPMYARVRNLHAWAGVLGLLIFILMIVKPH</sequence>
<keyword evidence="1" id="KW-0472">Membrane</keyword>
<feature type="transmembrane region" description="Helical" evidence="1">
    <location>
        <begin position="6"/>
        <end position="26"/>
    </location>
</feature>
<dbReference type="EMBL" id="NMQW01000059">
    <property type="protein sequence ID" value="OXM82658.1"/>
    <property type="molecule type" value="Genomic_DNA"/>
</dbReference>
<dbReference type="InterPro" id="IPR018729">
    <property type="entry name" value="DUF2269_transmembrane"/>
</dbReference>
<dbReference type="Pfam" id="PF10027">
    <property type="entry name" value="DUF2269"/>
    <property type="match status" value="1"/>
</dbReference>
<dbReference type="RefSeq" id="WP_094018515.1">
    <property type="nucleotide sequence ID" value="NZ_NMQW01000059.1"/>
</dbReference>
<accession>A0A229UGY8</accession>
<keyword evidence="1" id="KW-0812">Transmembrane</keyword>
<proteinExistence type="predicted"/>
<dbReference type="Proteomes" id="UP000215509">
    <property type="component" value="Unassembled WGS sequence"/>
</dbReference>
<evidence type="ECO:0000313" key="2">
    <source>
        <dbReference type="EMBL" id="OXM82658.1"/>
    </source>
</evidence>
<dbReference type="OrthoDB" id="69600at2"/>
<feature type="transmembrane region" description="Helical" evidence="1">
    <location>
        <begin position="47"/>
        <end position="69"/>
    </location>
</feature>
<protein>
    <recommendedName>
        <fullName evidence="4">DUF2269 domain-containing protein</fullName>
    </recommendedName>
</protein>
<feature type="transmembrane region" description="Helical" evidence="1">
    <location>
        <begin position="75"/>
        <end position="95"/>
    </location>
</feature>
<organism evidence="2 3">
    <name type="scientific">Paenibacillus rigui</name>
    <dbReference type="NCBI Taxonomy" id="554312"/>
    <lineage>
        <taxon>Bacteria</taxon>
        <taxon>Bacillati</taxon>
        <taxon>Bacillota</taxon>
        <taxon>Bacilli</taxon>
        <taxon>Bacillales</taxon>
        <taxon>Paenibacillaceae</taxon>
        <taxon>Paenibacillus</taxon>
    </lineage>
</organism>
<evidence type="ECO:0000313" key="3">
    <source>
        <dbReference type="Proteomes" id="UP000215509"/>
    </source>
</evidence>